<dbReference type="InterPro" id="IPR045584">
    <property type="entry name" value="Pilin-like"/>
</dbReference>
<keyword evidence="1" id="KW-1133">Transmembrane helix</keyword>
<sequence>MQVTIFRRHGFTLIELLVVIAIIAILIALLLPAVQQAREAARRSQCQNNLKQYALAVHNFHDVEGVLPQGIYASEGGYSWQTRILPYIDQAALFEQFDLSSGIGSGSNAALTTNAFALLRCPSDIAPKQEVPVANPDYSNISPTSQPQAVTSYVANIGSIPSHWELHGSNMIHSQFAHTSKAHAPFGDDNPGRFGANYPTELTLEDIIDGTSNTILLGEVTWNRSDTQRAYGDTDGQVREQHRCVRMTYFPPNPDETLVTPWCQSFSAGTWPYGCDAAPNALGPADYSFHSQHSGGAQFALADGSVKYIADTIDSKLILHSDVPWNGSGDEFNNNHVGPYNDAARKGELDWGVFQYLGCRNDGGVVGEF</sequence>
<dbReference type="InterPro" id="IPR027558">
    <property type="entry name" value="Pre_pil_HX9DG_C"/>
</dbReference>
<reference evidence="3 4" key="1">
    <citation type="submission" date="2019-02" db="EMBL/GenBank/DDBJ databases">
        <title>Deep-cultivation of Planctomycetes and their phenomic and genomic characterization uncovers novel biology.</title>
        <authorList>
            <person name="Wiegand S."/>
            <person name="Jogler M."/>
            <person name="Boedeker C."/>
            <person name="Pinto D."/>
            <person name="Vollmers J."/>
            <person name="Rivas-Marin E."/>
            <person name="Kohn T."/>
            <person name="Peeters S.H."/>
            <person name="Heuer A."/>
            <person name="Rast P."/>
            <person name="Oberbeckmann S."/>
            <person name="Bunk B."/>
            <person name="Jeske O."/>
            <person name="Meyerdierks A."/>
            <person name="Storesund J.E."/>
            <person name="Kallscheuer N."/>
            <person name="Luecker S."/>
            <person name="Lage O.M."/>
            <person name="Pohl T."/>
            <person name="Merkel B.J."/>
            <person name="Hornburger P."/>
            <person name="Mueller R.-W."/>
            <person name="Bruemmer F."/>
            <person name="Labrenz M."/>
            <person name="Spormann A.M."/>
            <person name="Op den Camp H."/>
            <person name="Overmann J."/>
            <person name="Amann R."/>
            <person name="Jetten M.S.M."/>
            <person name="Mascher T."/>
            <person name="Medema M.H."/>
            <person name="Devos D.P."/>
            <person name="Kaster A.-K."/>
            <person name="Ovreas L."/>
            <person name="Rohde M."/>
            <person name="Galperin M.Y."/>
            <person name="Jogler C."/>
        </authorList>
    </citation>
    <scope>NUCLEOTIDE SEQUENCE [LARGE SCALE GENOMIC DNA]</scope>
    <source>
        <strain evidence="3 4">Pan189</strain>
    </source>
</reference>
<keyword evidence="1" id="KW-0812">Transmembrane</keyword>
<dbReference type="NCBIfam" id="TIGR02532">
    <property type="entry name" value="IV_pilin_GFxxxE"/>
    <property type="match status" value="1"/>
</dbReference>
<evidence type="ECO:0000313" key="4">
    <source>
        <dbReference type="Proteomes" id="UP000317318"/>
    </source>
</evidence>
<proteinExistence type="predicted"/>
<evidence type="ECO:0000259" key="2">
    <source>
        <dbReference type="Pfam" id="PF07596"/>
    </source>
</evidence>
<evidence type="ECO:0000256" key="1">
    <source>
        <dbReference type="SAM" id="Phobius"/>
    </source>
</evidence>
<dbReference type="InterPro" id="IPR012902">
    <property type="entry name" value="N_methyl_site"/>
</dbReference>
<dbReference type="PROSITE" id="PS00409">
    <property type="entry name" value="PROKAR_NTER_METHYL"/>
    <property type="match status" value="1"/>
</dbReference>
<protein>
    <submittedName>
        <fullName evidence="3">Putative major pilin subunit</fullName>
    </submittedName>
</protein>
<dbReference type="KEGG" id="svp:Pan189_10060"/>
<dbReference type="NCBIfam" id="TIGR04294">
    <property type="entry name" value="pre_pil_HX9DG"/>
    <property type="match status" value="1"/>
</dbReference>
<dbReference type="PANTHER" id="PTHR30093:SF2">
    <property type="entry name" value="TYPE II SECRETION SYSTEM PROTEIN H"/>
    <property type="match status" value="1"/>
</dbReference>
<dbReference type="Proteomes" id="UP000317318">
    <property type="component" value="Chromosome"/>
</dbReference>
<dbReference type="AlphaFoldDB" id="A0A517QYD6"/>
<feature type="transmembrane region" description="Helical" evidence="1">
    <location>
        <begin position="12"/>
        <end position="34"/>
    </location>
</feature>
<organism evidence="3 4">
    <name type="scientific">Stratiformator vulcanicus</name>
    <dbReference type="NCBI Taxonomy" id="2527980"/>
    <lineage>
        <taxon>Bacteria</taxon>
        <taxon>Pseudomonadati</taxon>
        <taxon>Planctomycetota</taxon>
        <taxon>Planctomycetia</taxon>
        <taxon>Planctomycetales</taxon>
        <taxon>Planctomycetaceae</taxon>
        <taxon>Stratiformator</taxon>
    </lineage>
</organism>
<feature type="domain" description="DUF1559" evidence="2">
    <location>
        <begin position="35"/>
        <end position="315"/>
    </location>
</feature>
<keyword evidence="1" id="KW-0472">Membrane</keyword>
<dbReference type="Gene3D" id="3.30.700.10">
    <property type="entry name" value="Glycoprotein, Type 4 Pilin"/>
    <property type="match status" value="1"/>
</dbReference>
<dbReference type="PANTHER" id="PTHR30093">
    <property type="entry name" value="GENERAL SECRETION PATHWAY PROTEIN G"/>
    <property type="match status" value="1"/>
</dbReference>
<keyword evidence="4" id="KW-1185">Reference proteome</keyword>
<accession>A0A517QYD6</accession>
<dbReference type="InterPro" id="IPR011453">
    <property type="entry name" value="DUF1559"/>
</dbReference>
<gene>
    <name evidence="3" type="ORF">Pan189_10060</name>
</gene>
<dbReference type="OrthoDB" id="241541at2"/>
<dbReference type="Pfam" id="PF07963">
    <property type="entry name" value="N_methyl"/>
    <property type="match status" value="1"/>
</dbReference>
<dbReference type="RefSeq" id="WP_145362831.1">
    <property type="nucleotide sequence ID" value="NZ_CP036268.1"/>
</dbReference>
<dbReference type="SUPFAM" id="SSF54523">
    <property type="entry name" value="Pili subunits"/>
    <property type="match status" value="1"/>
</dbReference>
<evidence type="ECO:0000313" key="3">
    <source>
        <dbReference type="EMBL" id="QDT36645.1"/>
    </source>
</evidence>
<name>A0A517QYD6_9PLAN</name>
<dbReference type="EMBL" id="CP036268">
    <property type="protein sequence ID" value="QDT36645.1"/>
    <property type="molecule type" value="Genomic_DNA"/>
</dbReference>
<dbReference type="Pfam" id="PF07596">
    <property type="entry name" value="SBP_bac_10"/>
    <property type="match status" value="1"/>
</dbReference>